<protein>
    <submittedName>
        <fullName evidence="1">Uncharacterized protein</fullName>
    </submittedName>
</protein>
<dbReference type="EMBL" id="CM037156">
    <property type="protein sequence ID" value="KAH7838638.1"/>
    <property type="molecule type" value="Genomic_DNA"/>
</dbReference>
<sequence>MSMEHWAEMKKNEEEEDQFHRLPDDVVVNIFEKVSDIRLLGRCFVVSKRFSSLIPQVQTVSITTNAWDFLSIPRSKSERILQGGNGLLGKFSGFLINNLVVKPLRYLLNLAAPLPSSSQLNFPHLVFQLKQVRSLNLVLVSDFNADDDSVFKWGGKFTSNLDSVTFLYAASLSKMMESEKEEQKDGETENEITREEMLRRVHLAVKCLKEAVSWLGILSGAFTHILMLQSITITDSNNKGVKLCLGGEKFVKCRSAVNLDKVTSFSGSWARENIRVGFVPVLQLPMSGYVMKGVTIVHFKLDADDDSDIHKAMLDAFVEEQGAFSEAAVQILENHKDGIKAMFHD</sequence>
<proteinExistence type="predicted"/>
<name>A0ACB7XD18_9ERIC</name>
<organism evidence="1 2">
    <name type="scientific">Vaccinium darrowii</name>
    <dbReference type="NCBI Taxonomy" id="229202"/>
    <lineage>
        <taxon>Eukaryota</taxon>
        <taxon>Viridiplantae</taxon>
        <taxon>Streptophyta</taxon>
        <taxon>Embryophyta</taxon>
        <taxon>Tracheophyta</taxon>
        <taxon>Spermatophyta</taxon>
        <taxon>Magnoliopsida</taxon>
        <taxon>eudicotyledons</taxon>
        <taxon>Gunneridae</taxon>
        <taxon>Pentapetalae</taxon>
        <taxon>asterids</taxon>
        <taxon>Ericales</taxon>
        <taxon>Ericaceae</taxon>
        <taxon>Vaccinioideae</taxon>
        <taxon>Vaccinieae</taxon>
        <taxon>Vaccinium</taxon>
    </lineage>
</organism>
<accession>A0ACB7XD18</accession>
<reference evidence="1 2" key="1">
    <citation type="journal article" date="2021" name="Hortic Res">
        <title>High-quality reference genome and annotation aids understanding of berry development for evergreen blueberry (Vaccinium darrowii).</title>
        <authorList>
            <person name="Yu J."/>
            <person name="Hulse-Kemp A.M."/>
            <person name="Babiker E."/>
            <person name="Staton M."/>
        </authorList>
    </citation>
    <scope>NUCLEOTIDE SEQUENCE [LARGE SCALE GENOMIC DNA]</scope>
    <source>
        <strain evidence="2">cv. NJ 8807/NJ 8810</strain>
        <tissue evidence="1">Young leaf</tissue>
    </source>
</reference>
<comment type="caution">
    <text evidence="1">The sequence shown here is derived from an EMBL/GenBank/DDBJ whole genome shotgun (WGS) entry which is preliminary data.</text>
</comment>
<evidence type="ECO:0000313" key="1">
    <source>
        <dbReference type="EMBL" id="KAH7838638.1"/>
    </source>
</evidence>
<dbReference type="Proteomes" id="UP000828048">
    <property type="component" value="Chromosome 6"/>
</dbReference>
<gene>
    <name evidence="1" type="ORF">Vadar_029365</name>
</gene>
<keyword evidence="2" id="KW-1185">Reference proteome</keyword>
<evidence type="ECO:0000313" key="2">
    <source>
        <dbReference type="Proteomes" id="UP000828048"/>
    </source>
</evidence>